<reference evidence="2 3" key="1">
    <citation type="submission" date="2019-06" db="EMBL/GenBank/DDBJ databases">
        <title>WGS assembly of Gossypium darwinii.</title>
        <authorList>
            <person name="Chen Z.J."/>
            <person name="Sreedasyam A."/>
            <person name="Ando A."/>
            <person name="Song Q."/>
            <person name="De L."/>
            <person name="Hulse-Kemp A."/>
            <person name="Ding M."/>
            <person name="Ye W."/>
            <person name="Kirkbride R."/>
            <person name="Jenkins J."/>
            <person name="Plott C."/>
            <person name="Lovell J."/>
            <person name="Lin Y.-M."/>
            <person name="Vaughn R."/>
            <person name="Liu B."/>
            <person name="Li W."/>
            <person name="Simpson S."/>
            <person name="Scheffler B."/>
            <person name="Saski C."/>
            <person name="Grover C."/>
            <person name="Hu G."/>
            <person name="Conover J."/>
            <person name="Carlson J."/>
            <person name="Shu S."/>
            <person name="Boston L."/>
            <person name="Williams M."/>
            <person name="Peterson D."/>
            <person name="Mcgee K."/>
            <person name="Jones D."/>
            <person name="Wendel J."/>
            <person name="Stelly D."/>
            <person name="Grimwood J."/>
            <person name="Schmutz J."/>
        </authorList>
    </citation>
    <scope>NUCLEOTIDE SEQUENCE [LARGE SCALE GENOMIC DNA]</scope>
    <source>
        <strain evidence="2">1808015.09</strain>
    </source>
</reference>
<evidence type="ECO:0000256" key="1">
    <source>
        <dbReference type="SAM" id="MobiDB-lite"/>
    </source>
</evidence>
<gene>
    <name evidence="2" type="ORF">ES288_D10G117300v1</name>
</gene>
<keyword evidence="3" id="KW-1185">Reference proteome</keyword>
<feature type="region of interest" description="Disordered" evidence="1">
    <location>
        <begin position="1"/>
        <end position="90"/>
    </location>
</feature>
<sequence>MQSEKLARGPQVSYANDYGRPYGNTFQPNLRQFGNDDGPGFNSNGFNRNAPLDFVDGNGRRVLQGPHVVNSSHGSNVEPNANGVPSSNFVQVYQSDPGSPELIGVDRGLRFTKPRAQVYTRFDPCIGFPQLGDLHASDYSGSSVSGTGNDDPYIPMRGGTISWYPDLGASHHVCRDVSALCDVTPFSGYDDSGDIADGPHS</sequence>
<organism evidence="2 3">
    <name type="scientific">Gossypium darwinii</name>
    <name type="common">Darwin's cotton</name>
    <name type="synonym">Gossypium barbadense var. darwinii</name>
    <dbReference type="NCBI Taxonomy" id="34276"/>
    <lineage>
        <taxon>Eukaryota</taxon>
        <taxon>Viridiplantae</taxon>
        <taxon>Streptophyta</taxon>
        <taxon>Embryophyta</taxon>
        <taxon>Tracheophyta</taxon>
        <taxon>Spermatophyta</taxon>
        <taxon>Magnoliopsida</taxon>
        <taxon>eudicotyledons</taxon>
        <taxon>Gunneridae</taxon>
        <taxon>Pentapetalae</taxon>
        <taxon>rosids</taxon>
        <taxon>malvids</taxon>
        <taxon>Malvales</taxon>
        <taxon>Malvaceae</taxon>
        <taxon>Malvoideae</taxon>
        <taxon>Gossypium</taxon>
    </lineage>
</organism>
<proteinExistence type="predicted"/>
<feature type="compositionally biased region" description="Polar residues" evidence="1">
    <location>
        <begin position="69"/>
        <end position="90"/>
    </location>
</feature>
<name>A0A5D2AXT7_GOSDA</name>
<dbReference type="EMBL" id="CM017710">
    <property type="protein sequence ID" value="TYG49724.1"/>
    <property type="molecule type" value="Genomic_DNA"/>
</dbReference>
<dbReference type="AlphaFoldDB" id="A0A5D2AXT7"/>
<evidence type="ECO:0000313" key="2">
    <source>
        <dbReference type="EMBL" id="TYG49724.1"/>
    </source>
</evidence>
<protein>
    <submittedName>
        <fullName evidence="2">Uncharacterized protein</fullName>
    </submittedName>
</protein>
<evidence type="ECO:0000313" key="3">
    <source>
        <dbReference type="Proteomes" id="UP000323506"/>
    </source>
</evidence>
<accession>A0A5D2AXT7</accession>
<dbReference type="Proteomes" id="UP000323506">
    <property type="component" value="Chromosome D10"/>
</dbReference>